<dbReference type="PANTHER" id="PTHR43716">
    <property type="entry name" value="D-2-HYDROXYGLUTARATE DEHYDROGENASE, MITOCHONDRIAL"/>
    <property type="match status" value="1"/>
</dbReference>
<feature type="domain" description="FAD-binding PCMH-type" evidence="6">
    <location>
        <begin position="33"/>
        <end position="213"/>
    </location>
</feature>
<keyword evidence="5" id="KW-0560">Oxidoreductase</keyword>
<dbReference type="AlphaFoldDB" id="A0A2G4YQS3"/>
<dbReference type="Gene3D" id="3.30.70.2740">
    <property type="match status" value="1"/>
</dbReference>
<dbReference type="InterPro" id="IPR016169">
    <property type="entry name" value="FAD-bd_PCMH_sub2"/>
</dbReference>
<proteinExistence type="inferred from homology"/>
<dbReference type="InterPro" id="IPR051264">
    <property type="entry name" value="FAD-oxidored/transferase_4"/>
</dbReference>
<dbReference type="InterPro" id="IPR016167">
    <property type="entry name" value="FAD-bd_PCMH_sub1"/>
</dbReference>
<dbReference type="SUPFAM" id="SSF55103">
    <property type="entry name" value="FAD-linked oxidases, C-terminal domain"/>
    <property type="match status" value="1"/>
</dbReference>
<dbReference type="InterPro" id="IPR006094">
    <property type="entry name" value="Oxid_FAD_bind_N"/>
</dbReference>
<accession>A0A2G4YQS3</accession>
<evidence type="ECO:0000256" key="4">
    <source>
        <dbReference type="ARBA" id="ARBA00022827"/>
    </source>
</evidence>
<keyword evidence="4" id="KW-0274">FAD</keyword>
<dbReference type="FunFam" id="1.10.45.10:FF:000001">
    <property type="entry name" value="D-lactate dehydrogenase mitochondrial"/>
    <property type="match status" value="1"/>
</dbReference>
<dbReference type="EMBL" id="PDEM01000023">
    <property type="protein sequence ID" value="PHZ84672.1"/>
    <property type="molecule type" value="Genomic_DNA"/>
</dbReference>
<reference evidence="7 8" key="1">
    <citation type="submission" date="2017-10" db="EMBL/GenBank/DDBJ databases">
        <title>Frigbacter circumglobatus gen. nov. sp. nov., isolated from sediment cultured in situ.</title>
        <authorList>
            <person name="Zhao Z."/>
        </authorList>
    </citation>
    <scope>NUCLEOTIDE SEQUENCE [LARGE SCALE GENOMIC DNA]</scope>
    <source>
        <strain evidence="7 8">ZYL</strain>
    </source>
</reference>
<dbReference type="FunCoup" id="A0A2G4YQS3">
    <property type="interactions" value="473"/>
</dbReference>
<organism evidence="7 8">
    <name type="scientific">Paremcibacter congregatus</name>
    <dbReference type="NCBI Taxonomy" id="2043170"/>
    <lineage>
        <taxon>Bacteria</taxon>
        <taxon>Pseudomonadati</taxon>
        <taxon>Pseudomonadota</taxon>
        <taxon>Alphaproteobacteria</taxon>
        <taxon>Emcibacterales</taxon>
        <taxon>Emcibacteraceae</taxon>
        <taxon>Paremcibacter</taxon>
    </lineage>
</organism>
<sequence length="463" mass="50779">MSDIIDALQERFGEKAVLTAHQIAERATGYWNSSPMTAKALLRPKTTAEVSAILKICHAHDQSVFTHGGLTSCVQGTKTGENDVIISLERMNSVVEVDTTSGTATLEAGVVLEQAQKAIAEQGLYLPLDLGARGSCTIGGNIATNAGGINVIRYGMARSLVLGLEAVLADGTILSSMNKMLKNNSGFDLKQLFIGTEGTLGIVTRAVVKLQPQQTTKNTALAALPDFNSVHILLNHMKNTVGASLSAFEMMEGDYFRAVTEPGWHRPPMERDYPYYILFECDGSDPQRDDERFSEVIEDAFEKGYIQDAVIPKSENERQALWGIRDDFEAILQPKSVYLYDVSLPILSMACYIQDVKNKLALFLPASKVFVLGHVGDGNLHFFVQPHSETPAAREFSDRGIYEPLKAYEGAVSAEHGIGFEKKKWLSQSRSAEEIALMRLLKATLDPKGILNPDLVIDQPKKQ</sequence>
<keyword evidence="3" id="KW-0285">Flavoprotein</keyword>
<evidence type="ECO:0000256" key="5">
    <source>
        <dbReference type="ARBA" id="ARBA00023002"/>
    </source>
</evidence>
<evidence type="ECO:0000313" key="7">
    <source>
        <dbReference type="EMBL" id="PHZ84672.1"/>
    </source>
</evidence>
<evidence type="ECO:0000256" key="1">
    <source>
        <dbReference type="ARBA" id="ARBA00001974"/>
    </source>
</evidence>
<dbReference type="Gene3D" id="3.30.465.10">
    <property type="match status" value="1"/>
</dbReference>
<evidence type="ECO:0000256" key="3">
    <source>
        <dbReference type="ARBA" id="ARBA00022630"/>
    </source>
</evidence>
<dbReference type="PROSITE" id="PS51387">
    <property type="entry name" value="FAD_PCMH"/>
    <property type="match status" value="1"/>
</dbReference>
<comment type="similarity">
    <text evidence="2">Belongs to the FAD-binding oxidoreductase/transferase type 4 family.</text>
</comment>
<name>A0A2G4YQS3_9PROT</name>
<keyword evidence="8" id="KW-1185">Reference proteome</keyword>
<evidence type="ECO:0000259" key="6">
    <source>
        <dbReference type="PROSITE" id="PS51387"/>
    </source>
</evidence>
<dbReference type="InterPro" id="IPR036318">
    <property type="entry name" value="FAD-bd_PCMH-like_sf"/>
</dbReference>
<dbReference type="GO" id="GO:0071949">
    <property type="term" value="F:FAD binding"/>
    <property type="evidence" value="ECO:0007669"/>
    <property type="project" value="InterPro"/>
</dbReference>
<dbReference type="InterPro" id="IPR004113">
    <property type="entry name" value="FAD-bd_oxidored_4_C"/>
</dbReference>
<comment type="caution">
    <text evidence="7">The sequence shown here is derived from an EMBL/GenBank/DDBJ whole genome shotgun (WGS) entry which is preliminary data.</text>
</comment>
<dbReference type="Pfam" id="PF01565">
    <property type="entry name" value="FAD_binding_4"/>
    <property type="match status" value="1"/>
</dbReference>
<dbReference type="Proteomes" id="UP000229730">
    <property type="component" value="Unassembled WGS sequence"/>
</dbReference>
<dbReference type="RefSeq" id="WP_099472891.1">
    <property type="nucleotide sequence ID" value="NZ_CP041025.1"/>
</dbReference>
<dbReference type="Gene3D" id="3.30.43.10">
    <property type="entry name" value="Uridine Diphospho-n-acetylenolpyruvylglucosamine Reductase, domain 2"/>
    <property type="match status" value="1"/>
</dbReference>
<dbReference type="Pfam" id="PF02913">
    <property type="entry name" value="FAD-oxidase_C"/>
    <property type="match status" value="1"/>
</dbReference>
<dbReference type="Gene3D" id="3.30.70.2190">
    <property type="match status" value="1"/>
</dbReference>
<dbReference type="InterPro" id="IPR016164">
    <property type="entry name" value="FAD-linked_Oxase-like_C"/>
</dbReference>
<dbReference type="GO" id="GO:0022904">
    <property type="term" value="P:respiratory electron transport chain"/>
    <property type="evidence" value="ECO:0007669"/>
    <property type="project" value="TreeGrafter"/>
</dbReference>
<dbReference type="InterPro" id="IPR016166">
    <property type="entry name" value="FAD-bd_PCMH"/>
</dbReference>
<protein>
    <submittedName>
        <fullName evidence="7">FAD-binding oxidoreductase</fullName>
    </submittedName>
</protein>
<dbReference type="InParanoid" id="A0A2G4YQS3"/>
<comment type="cofactor">
    <cofactor evidence="1">
        <name>FAD</name>
        <dbReference type="ChEBI" id="CHEBI:57692"/>
    </cofactor>
</comment>
<evidence type="ECO:0000256" key="2">
    <source>
        <dbReference type="ARBA" id="ARBA00008000"/>
    </source>
</evidence>
<dbReference type="GO" id="GO:0016491">
    <property type="term" value="F:oxidoreductase activity"/>
    <property type="evidence" value="ECO:0007669"/>
    <property type="project" value="UniProtKB-KW"/>
</dbReference>
<dbReference type="InterPro" id="IPR016171">
    <property type="entry name" value="Vanillyl_alc_oxidase_C-sub2"/>
</dbReference>
<gene>
    <name evidence="7" type="ORF">CRD36_10305</name>
</gene>
<dbReference type="SUPFAM" id="SSF56176">
    <property type="entry name" value="FAD-binding/transporter-associated domain-like"/>
    <property type="match status" value="1"/>
</dbReference>
<dbReference type="PANTHER" id="PTHR43716:SF1">
    <property type="entry name" value="D-2-HYDROXYGLUTARATE DEHYDROGENASE, MITOCHONDRIAL"/>
    <property type="match status" value="1"/>
</dbReference>
<evidence type="ECO:0000313" key="8">
    <source>
        <dbReference type="Proteomes" id="UP000229730"/>
    </source>
</evidence>
<dbReference type="OrthoDB" id="9809290at2"/>
<dbReference type="Gene3D" id="1.10.45.10">
    <property type="entry name" value="Vanillyl-alcohol Oxidase, Chain A, domain 4"/>
    <property type="match status" value="1"/>
</dbReference>